<name>A0ABP6ZLE4_9ACTN</name>
<dbReference type="Pfam" id="PF01126">
    <property type="entry name" value="Heme_oxygenase"/>
    <property type="match status" value="1"/>
</dbReference>
<evidence type="ECO:0008006" key="3">
    <source>
        <dbReference type="Google" id="ProtNLM"/>
    </source>
</evidence>
<keyword evidence="2" id="KW-1185">Reference proteome</keyword>
<proteinExistence type="predicted"/>
<dbReference type="Proteomes" id="UP001501074">
    <property type="component" value="Unassembled WGS sequence"/>
</dbReference>
<evidence type="ECO:0000313" key="2">
    <source>
        <dbReference type="Proteomes" id="UP001501074"/>
    </source>
</evidence>
<dbReference type="Gene3D" id="1.20.910.10">
    <property type="entry name" value="Heme oxygenase-like"/>
    <property type="match status" value="1"/>
</dbReference>
<dbReference type="RefSeq" id="WP_231482068.1">
    <property type="nucleotide sequence ID" value="NZ_BAAAZO010000004.1"/>
</dbReference>
<reference evidence="2" key="1">
    <citation type="journal article" date="2019" name="Int. J. Syst. Evol. Microbiol.">
        <title>The Global Catalogue of Microorganisms (GCM) 10K type strain sequencing project: providing services to taxonomists for standard genome sequencing and annotation.</title>
        <authorList>
            <consortium name="The Broad Institute Genomics Platform"/>
            <consortium name="The Broad Institute Genome Sequencing Center for Infectious Disease"/>
            <person name="Wu L."/>
            <person name="Ma J."/>
        </authorList>
    </citation>
    <scope>NUCLEOTIDE SEQUENCE [LARGE SCALE GENOMIC DNA]</scope>
    <source>
        <strain evidence="2">JCM 16902</strain>
    </source>
</reference>
<protein>
    <recommendedName>
        <fullName evidence="3">Heme oxygenase</fullName>
    </recommendedName>
</protein>
<dbReference type="InterPro" id="IPR016053">
    <property type="entry name" value="Haem_Oase-like"/>
</dbReference>
<sequence length="201" mass="21776">MTDTPTEHGIQALRAATRATHERLDSLVDLRAWDQATHRWWLQRMLGLHEPLERELGSWYAGQSGRTAPDVPSRRRAGAIASDLRSLGLTDEEVRDLPRSPLPPAPSTRGQALGHLYVLDGSALGGSVIARHAVAGGIPHDACTSLAHDPGRIASWRETKALLDDLTPAELAEAVLAASELFAVFEAWLLTPTPDGRIPPQ</sequence>
<evidence type="ECO:0000313" key="1">
    <source>
        <dbReference type="EMBL" id="GAA3612494.1"/>
    </source>
</evidence>
<dbReference type="CDD" id="cd19166">
    <property type="entry name" value="HemeO-bac"/>
    <property type="match status" value="1"/>
</dbReference>
<dbReference type="InterPro" id="IPR016084">
    <property type="entry name" value="Haem_Oase-like_multi-hlx"/>
</dbReference>
<organism evidence="1 2">
    <name type="scientific">Kineosporia mesophila</name>
    <dbReference type="NCBI Taxonomy" id="566012"/>
    <lineage>
        <taxon>Bacteria</taxon>
        <taxon>Bacillati</taxon>
        <taxon>Actinomycetota</taxon>
        <taxon>Actinomycetes</taxon>
        <taxon>Kineosporiales</taxon>
        <taxon>Kineosporiaceae</taxon>
        <taxon>Kineosporia</taxon>
    </lineage>
</organism>
<dbReference type="SUPFAM" id="SSF48613">
    <property type="entry name" value="Heme oxygenase-like"/>
    <property type="match status" value="1"/>
</dbReference>
<dbReference type="EMBL" id="BAAAZO010000004">
    <property type="protein sequence ID" value="GAA3612494.1"/>
    <property type="molecule type" value="Genomic_DNA"/>
</dbReference>
<accession>A0ABP6ZLE4</accession>
<comment type="caution">
    <text evidence="1">The sequence shown here is derived from an EMBL/GenBank/DDBJ whole genome shotgun (WGS) entry which is preliminary data.</text>
</comment>
<gene>
    <name evidence="1" type="ORF">GCM10022223_30740</name>
</gene>